<dbReference type="EMBL" id="CP126980">
    <property type="protein sequence ID" value="WIN00013.1"/>
    <property type="molecule type" value="Genomic_DNA"/>
</dbReference>
<gene>
    <name evidence="2" type="ORF">ACTOB_003688</name>
</gene>
<proteinExistence type="predicted"/>
<accession>A0ABY8WRC0</accession>
<evidence type="ECO:0000256" key="1">
    <source>
        <dbReference type="ARBA" id="ARBA00023125"/>
    </source>
</evidence>
<keyword evidence="3" id="KW-1185">Reference proteome</keyword>
<dbReference type="SUPFAM" id="SSF50249">
    <property type="entry name" value="Nucleic acid-binding proteins"/>
    <property type="match status" value="1"/>
</dbReference>
<evidence type="ECO:0000313" key="3">
    <source>
        <dbReference type="Proteomes" id="UP001240150"/>
    </source>
</evidence>
<dbReference type="Gene3D" id="2.40.50.140">
    <property type="entry name" value="Nucleic acid-binding proteins"/>
    <property type="match status" value="1"/>
</dbReference>
<dbReference type="Pfam" id="PF00436">
    <property type="entry name" value="SSB"/>
    <property type="match status" value="1"/>
</dbReference>
<keyword evidence="1 2" id="KW-0238">DNA-binding</keyword>
<evidence type="ECO:0000313" key="2">
    <source>
        <dbReference type="EMBL" id="WIN00013.1"/>
    </source>
</evidence>
<dbReference type="RefSeq" id="WP_284921471.1">
    <property type="nucleotide sequence ID" value="NZ_CP126980.1"/>
</dbReference>
<dbReference type="InterPro" id="IPR000424">
    <property type="entry name" value="Primosome_PriB/ssb"/>
</dbReference>
<reference evidence="2 3" key="1">
    <citation type="submission" date="2023-06" db="EMBL/GenBank/DDBJ databases">
        <authorList>
            <person name="Yushchuk O."/>
            <person name="Binda E."/>
            <person name="Ruckert-Reed C."/>
            <person name="Fedorenko V."/>
            <person name="Kalinowski J."/>
            <person name="Marinelli F."/>
        </authorList>
    </citation>
    <scope>NUCLEOTIDE SEQUENCE [LARGE SCALE GENOMIC DNA]</scope>
    <source>
        <strain evidence="2 3">NRRL 3884</strain>
    </source>
</reference>
<sequence>MQAMFIVEGVITRRPESGVTGGGKRYTQFEISNYRTWVENGKTRRSEPMVFDIVCWGELARQALNLAPRTTVVVNGSRLIPYDNNGTLSLKMFARDLSVTLRDATSANGRAQRSGDVVTSPYGESIAAEAWPEVIGDLETVHRRR</sequence>
<dbReference type="Proteomes" id="UP001240150">
    <property type="component" value="Chromosome"/>
</dbReference>
<name>A0ABY8WRC0_9ACTN</name>
<protein>
    <submittedName>
        <fullName evidence="2">Single-stranded DNA-binding protein</fullName>
    </submittedName>
</protein>
<dbReference type="GO" id="GO:0003677">
    <property type="term" value="F:DNA binding"/>
    <property type="evidence" value="ECO:0007669"/>
    <property type="project" value="UniProtKB-KW"/>
</dbReference>
<dbReference type="InterPro" id="IPR012340">
    <property type="entry name" value="NA-bd_OB-fold"/>
</dbReference>
<organism evidence="2 3">
    <name type="scientific">Actinoplanes oblitus</name>
    <dbReference type="NCBI Taxonomy" id="3040509"/>
    <lineage>
        <taxon>Bacteria</taxon>
        <taxon>Bacillati</taxon>
        <taxon>Actinomycetota</taxon>
        <taxon>Actinomycetes</taxon>
        <taxon>Micromonosporales</taxon>
        <taxon>Micromonosporaceae</taxon>
        <taxon>Actinoplanes</taxon>
    </lineage>
</organism>